<dbReference type="Proteomes" id="UP000007264">
    <property type="component" value="Unassembled WGS sequence"/>
</dbReference>
<dbReference type="KEGG" id="csl:COCSUDRAFT_52874"/>
<dbReference type="EMBL" id="AGSI01000004">
    <property type="protein sequence ID" value="EIE25463.1"/>
    <property type="molecule type" value="Genomic_DNA"/>
</dbReference>
<evidence type="ECO:0000313" key="1">
    <source>
        <dbReference type="EMBL" id="EIE25463.1"/>
    </source>
</evidence>
<dbReference type="GeneID" id="17043465"/>
<keyword evidence="2" id="KW-1185">Reference proteome</keyword>
<gene>
    <name evidence="1" type="ORF">COCSUDRAFT_52874</name>
</gene>
<sequence length="157" mass="16738">MYVLCSRGAEASSPQGCLLQVAQLALPVFLRRVKSTLQDSGSSKTADRLQLEKCLCCLDTLAAMTLAPAVTDAVLPPGSRLKALVRARRPDGALAYRERAHLLILYEDLVACVSSRELRVRTAVQALLLLAGEELGLVPKASAKSPQKATGILDLGL</sequence>
<organism evidence="1 2">
    <name type="scientific">Coccomyxa subellipsoidea (strain C-169)</name>
    <name type="common">Green microalga</name>
    <dbReference type="NCBI Taxonomy" id="574566"/>
    <lineage>
        <taxon>Eukaryota</taxon>
        <taxon>Viridiplantae</taxon>
        <taxon>Chlorophyta</taxon>
        <taxon>core chlorophytes</taxon>
        <taxon>Trebouxiophyceae</taxon>
        <taxon>Trebouxiophyceae incertae sedis</taxon>
        <taxon>Coccomyxaceae</taxon>
        <taxon>Coccomyxa</taxon>
        <taxon>Coccomyxa subellipsoidea</taxon>
    </lineage>
</organism>
<reference evidence="1 2" key="1">
    <citation type="journal article" date="2012" name="Genome Biol.">
        <title>The genome of the polar eukaryotic microalga coccomyxa subellipsoidea reveals traits of cold adaptation.</title>
        <authorList>
            <person name="Blanc G."/>
            <person name="Agarkova I."/>
            <person name="Grimwood J."/>
            <person name="Kuo A."/>
            <person name="Brueggeman A."/>
            <person name="Dunigan D."/>
            <person name="Gurnon J."/>
            <person name="Ladunga I."/>
            <person name="Lindquist E."/>
            <person name="Lucas S."/>
            <person name="Pangilinan J."/>
            <person name="Proschold T."/>
            <person name="Salamov A."/>
            <person name="Schmutz J."/>
            <person name="Weeks D."/>
            <person name="Yamada T."/>
            <person name="Claverie J.M."/>
            <person name="Grigoriev I."/>
            <person name="Van Etten J."/>
            <person name="Lomsadze A."/>
            <person name="Borodovsky M."/>
        </authorList>
    </citation>
    <scope>NUCLEOTIDE SEQUENCE [LARGE SCALE GENOMIC DNA]</scope>
    <source>
        <strain evidence="1 2">C-169</strain>
    </source>
</reference>
<dbReference type="RefSeq" id="XP_005650007.1">
    <property type="nucleotide sequence ID" value="XM_005649950.1"/>
</dbReference>
<evidence type="ECO:0000313" key="2">
    <source>
        <dbReference type="Proteomes" id="UP000007264"/>
    </source>
</evidence>
<name>I0Z494_COCSC</name>
<comment type="caution">
    <text evidence="1">The sequence shown here is derived from an EMBL/GenBank/DDBJ whole genome shotgun (WGS) entry which is preliminary data.</text>
</comment>
<dbReference type="AlphaFoldDB" id="I0Z494"/>
<protein>
    <submittedName>
        <fullName evidence="1">Uncharacterized protein</fullName>
    </submittedName>
</protein>
<accession>I0Z494</accession>
<proteinExistence type="predicted"/>